<evidence type="ECO:0000256" key="1">
    <source>
        <dbReference type="ARBA" id="ARBA00022649"/>
    </source>
</evidence>
<dbReference type="InterPro" id="IPR028344">
    <property type="entry name" value="ParE1/4"/>
</dbReference>
<gene>
    <name evidence="3" type="ORF">J2Z75_002056</name>
</gene>
<keyword evidence="4" id="KW-1185">Reference proteome</keyword>
<proteinExistence type="inferred from homology"/>
<comment type="similarity">
    <text evidence="2">Belongs to the RelE toxin family.</text>
</comment>
<dbReference type="Proteomes" id="UP000823786">
    <property type="component" value="Unassembled WGS sequence"/>
</dbReference>
<protein>
    <recommendedName>
        <fullName evidence="2">Toxin</fullName>
    </recommendedName>
</protein>
<keyword evidence="1" id="KW-1277">Toxin-antitoxin system</keyword>
<dbReference type="Pfam" id="PF05016">
    <property type="entry name" value="ParE_toxin"/>
    <property type="match status" value="1"/>
</dbReference>
<accession>A0ABS4EKS4</accession>
<organism evidence="3 4">
    <name type="scientific">Rhizobium herbae</name>
    <dbReference type="NCBI Taxonomy" id="508661"/>
    <lineage>
        <taxon>Bacteria</taxon>
        <taxon>Pseudomonadati</taxon>
        <taxon>Pseudomonadota</taxon>
        <taxon>Alphaproteobacteria</taxon>
        <taxon>Hyphomicrobiales</taxon>
        <taxon>Rhizobiaceae</taxon>
        <taxon>Rhizobium/Agrobacterium group</taxon>
        <taxon>Rhizobium</taxon>
    </lineage>
</organism>
<dbReference type="Gene3D" id="3.30.2310.20">
    <property type="entry name" value="RelE-like"/>
    <property type="match status" value="1"/>
</dbReference>
<dbReference type="InterPro" id="IPR035093">
    <property type="entry name" value="RelE/ParE_toxin_dom_sf"/>
</dbReference>
<evidence type="ECO:0000313" key="4">
    <source>
        <dbReference type="Proteomes" id="UP000823786"/>
    </source>
</evidence>
<dbReference type="RefSeq" id="WP_234937266.1">
    <property type="nucleotide sequence ID" value="NZ_JAGGJV010000003.1"/>
</dbReference>
<dbReference type="EMBL" id="JAGGJV010000003">
    <property type="protein sequence ID" value="MBP1858548.1"/>
    <property type="molecule type" value="Genomic_DNA"/>
</dbReference>
<evidence type="ECO:0000313" key="3">
    <source>
        <dbReference type="EMBL" id="MBP1858548.1"/>
    </source>
</evidence>
<sequence>MESMPPDKGYRLLPAARLDLENIWRYSFETWSLQQADDYQRQLVDAFSALANGRKRGRDLQAIRPGYFSAVCNSHCIFYRKTETGILVVRILHPRMDPMRHL</sequence>
<dbReference type="InterPro" id="IPR007712">
    <property type="entry name" value="RelE/ParE_toxin"/>
</dbReference>
<evidence type="ECO:0000256" key="2">
    <source>
        <dbReference type="PIRNR" id="PIRNR029218"/>
    </source>
</evidence>
<comment type="caution">
    <text evidence="3">The sequence shown here is derived from an EMBL/GenBank/DDBJ whole genome shotgun (WGS) entry which is preliminary data.</text>
</comment>
<dbReference type="PIRSF" id="PIRSF029218">
    <property type="entry name" value="ParE"/>
    <property type="match status" value="1"/>
</dbReference>
<name>A0ABS4EKS4_9HYPH</name>
<reference evidence="3 4" key="1">
    <citation type="submission" date="2021-03" db="EMBL/GenBank/DDBJ databases">
        <title>Genomic Encyclopedia of Type Strains, Phase IV (KMG-IV): sequencing the most valuable type-strain genomes for metagenomic binning, comparative biology and taxonomic classification.</title>
        <authorList>
            <person name="Goeker M."/>
        </authorList>
    </citation>
    <scope>NUCLEOTIDE SEQUENCE [LARGE SCALE GENOMIC DNA]</scope>
    <source>
        <strain evidence="3 4">DSM 26427</strain>
    </source>
</reference>